<protein>
    <submittedName>
        <fullName evidence="2">Uncharacterized protein</fullName>
    </submittedName>
</protein>
<dbReference type="AlphaFoldDB" id="A0A1H3RWB1"/>
<reference evidence="3" key="1">
    <citation type="submission" date="2016-10" db="EMBL/GenBank/DDBJ databases">
        <authorList>
            <person name="Varghese N."/>
            <person name="Submissions S."/>
        </authorList>
    </citation>
    <scope>NUCLEOTIDE SEQUENCE [LARGE SCALE GENOMIC DNA]</scope>
    <source>
        <strain evidence="3">SP</strain>
    </source>
</reference>
<proteinExistence type="predicted"/>
<feature type="compositionally biased region" description="Acidic residues" evidence="1">
    <location>
        <begin position="34"/>
        <end position="82"/>
    </location>
</feature>
<evidence type="ECO:0000256" key="1">
    <source>
        <dbReference type="SAM" id="MobiDB-lite"/>
    </source>
</evidence>
<organism evidence="2 3">
    <name type="scientific">Evansella caseinilytica</name>
    <dbReference type="NCBI Taxonomy" id="1503961"/>
    <lineage>
        <taxon>Bacteria</taxon>
        <taxon>Bacillati</taxon>
        <taxon>Bacillota</taxon>
        <taxon>Bacilli</taxon>
        <taxon>Bacillales</taxon>
        <taxon>Bacillaceae</taxon>
        <taxon>Evansella</taxon>
    </lineage>
</organism>
<dbReference type="STRING" id="1503961.SAMN05421736_10992"/>
<feature type="region of interest" description="Disordered" evidence="1">
    <location>
        <begin position="34"/>
        <end position="86"/>
    </location>
</feature>
<dbReference type="EMBL" id="FNPI01000009">
    <property type="protein sequence ID" value="SDZ29917.1"/>
    <property type="molecule type" value="Genomic_DNA"/>
</dbReference>
<accession>A0A1H3RWB1</accession>
<gene>
    <name evidence="2" type="ORF">SAMN05421736_10992</name>
</gene>
<evidence type="ECO:0000313" key="3">
    <source>
        <dbReference type="Proteomes" id="UP000198935"/>
    </source>
</evidence>
<name>A0A1H3RWB1_9BACI</name>
<keyword evidence="3" id="KW-1185">Reference proteome</keyword>
<sequence length="242" mass="26559">MEGTNVKKPFYKRWWFIAIIVILLIGAIANAGNDEEAADDDADSNDLEEVTDNDELADDPVEEEPEELNDEDEAAEEPEEPVQDSISFGTGMFLVNDEIEPGLYRNDGGMFYWERLSGFGGTLDEIIANGNPSGIAYVEILESDEAFSSSGSGEWILIDDDYEFELLTAFGDGQYLVGKDIAPGKYRNDDATTGYWARLSSFKGDLDSIIANDIVDGSVVVEISDSDFGFETSGSGTWTKMD</sequence>
<dbReference type="Proteomes" id="UP000198935">
    <property type="component" value="Unassembled WGS sequence"/>
</dbReference>
<dbReference type="OrthoDB" id="1650483at2"/>
<evidence type="ECO:0000313" key="2">
    <source>
        <dbReference type="EMBL" id="SDZ29917.1"/>
    </source>
</evidence>